<evidence type="ECO:0000313" key="2">
    <source>
        <dbReference type="Proteomes" id="UP001218188"/>
    </source>
</evidence>
<name>A0AAD6X4S5_9AGAR</name>
<evidence type="ECO:0000313" key="1">
    <source>
        <dbReference type="EMBL" id="KAJ7039023.1"/>
    </source>
</evidence>
<accession>A0AAD6X4S5</accession>
<keyword evidence="2" id="KW-1185">Reference proteome</keyword>
<organism evidence="1 2">
    <name type="scientific">Mycena alexandri</name>
    <dbReference type="NCBI Taxonomy" id="1745969"/>
    <lineage>
        <taxon>Eukaryota</taxon>
        <taxon>Fungi</taxon>
        <taxon>Dikarya</taxon>
        <taxon>Basidiomycota</taxon>
        <taxon>Agaricomycotina</taxon>
        <taxon>Agaricomycetes</taxon>
        <taxon>Agaricomycetidae</taxon>
        <taxon>Agaricales</taxon>
        <taxon>Marasmiineae</taxon>
        <taxon>Mycenaceae</taxon>
        <taxon>Mycena</taxon>
    </lineage>
</organism>
<gene>
    <name evidence="1" type="ORF">C8F04DRAFT_950178</name>
</gene>
<dbReference type="AlphaFoldDB" id="A0AAD6X4S5"/>
<proteinExistence type="predicted"/>
<protein>
    <submittedName>
        <fullName evidence="1">Uncharacterized protein</fullName>
    </submittedName>
</protein>
<comment type="caution">
    <text evidence="1">The sequence shown here is derived from an EMBL/GenBank/DDBJ whole genome shotgun (WGS) entry which is preliminary data.</text>
</comment>
<sequence length="228" mass="26494">MCRKFFLQKALPLPAVAALIRLGRKYKFRNFFNTAVERLTFENPTTLEEYDARMDNNSYKSTRILHYPGVIFDMLTLARENKILSVLPCAYYRALDSHSQLFDGIPRGDDTVASLASVDQRRCTLSREMIMKTQFMPGYTCAWLRKWPFDTDFCAHPFKCARVRAQVQDMITFNIGALTKLRMEHIPGLCDQCTENAMVSNQAGRKRVWEQLPRMFDLPSWGELKNEL</sequence>
<dbReference type="Proteomes" id="UP001218188">
    <property type="component" value="Unassembled WGS sequence"/>
</dbReference>
<dbReference type="EMBL" id="JARJCM010000028">
    <property type="protein sequence ID" value="KAJ7039023.1"/>
    <property type="molecule type" value="Genomic_DNA"/>
</dbReference>
<reference evidence="1" key="1">
    <citation type="submission" date="2023-03" db="EMBL/GenBank/DDBJ databases">
        <title>Massive genome expansion in bonnet fungi (Mycena s.s.) driven by repeated elements and novel gene families across ecological guilds.</title>
        <authorList>
            <consortium name="Lawrence Berkeley National Laboratory"/>
            <person name="Harder C.B."/>
            <person name="Miyauchi S."/>
            <person name="Viragh M."/>
            <person name="Kuo A."/>
            <person name="Thoen E."/>
            <person name="Andreopoulos B."/>
            <person name="Lu D."/>
            <person name="Skrede I."/>
            <person name="Drula E."/>
            <person name="Henrissat B."/>
            <person name="Morin E."/>
            <person name="Kohler A."/>
            <person name="Barry K."/>
            <person name="LaButti K."/>
            <person name="Morin E."/>
            <person name="Salamov A."/>
            <person name="Lipzen A."/>
            <person name="Mereny Z."/>
            <person name="Hegedus B."/>
            <person name="Baldrian P."/>
            <person name="Stursova M."/>
            <person name="Weitz H."/>
            <person name="Taylor A."/>
            <person name="Grigoriev I.V."/>
            <person name="Nagy L.G."/>
            <person name="Martin F."/>
            <person name="Kauserud H."/>
        </authorList>
    </citation>
    <scope>NUCLEOTIDE SEQUENCE</scope>
    <source>
        <strain evidence="1">CBHHK200</strain>
    </source>
</reference>